<dbReference type="AlphaFoldDB" id="A0AAE4GFB5"/>
<name>A0AAE4GFB5_9BURK</name>
<comment type="caution">
    <text evidence="1">The sequence shown here is derived from an EMBL/GenBank/DDBJ whole genome shotgun (WGS) entry which is preliminary data.</text>
</comment>
<reference evidence="1" key="1">
    <citation type="submission" date="2023-02" db="EMBL/GenBank/DDBJ databases">
        <title>Description of Herbaspirillum huttiense subsp. nephrolepsisexaltata and Herbaspirillum huttiense subsp. lycopersicon.</title>
        <authorList>
            <person name="Poudel M."/>
            <person name="Sharma A."/>
            <person name="Goss E."/>
            <person name="Tapia J.H."/>
            <person name="Harmon C.M."/>
            <person name="Jones J.B."/>
        </authorList>
    </citation>
    <scope>NUCLEOTIDE SEQUENCE</scope>
    <source>
        <strain evidence="1">NC40101</strain>
    </source>
</reference>
<gene>
    <name evidence="1" type="ORF">RJN63_27370</name>
</gene>
<protein>
    <submittedName>
        <fullName evidence="1">Uncharacterized protein</fullName>
    </submittedName>
</protein>
<organism evidence="1">
    <name type="scientific">Herbaspirillum huttiense subsp. nephrolepidis</name>
    <dbReference type="NCBI Taxonomy" id="3075126"/>
    <lineage>
        <taxon>Bacteria</taxon>
        <taxon>Pseudomonadati</taxon>
        <taxon>Pseudomonadota</taxon>
        <taxon>Betaproteobacteria</taxon>
        <taxon>Burkholderiales</taxon>
        <taxon>Oxalobacteraceae</taxon>
        <taxon>Herbaspirillum</taxon>
    </lineage>
</organism>
<dbReference type="RefSeq" id="WP_310838537.1">
    <property type="nucleotide sequence ID" value="NZ_JAVLSM010000016.1"/>
</dbReference>
<proteinExistence type="predicted"/>
<accession>A0AAE4GFB5</accession>
<sequence length="155" mass="17232">MDTDTLAAQFQRTQGRPINYCGNIVRPIFKKDLNQELVSLVITRLSSLRKPEQGIRIKVEKGDIHLDGNKYNEIVLWADNSPDSVEITLTSKGKSQLKIWNVWRVDDGLVNAWVGNAGMVINEIADQSLAFHCSDGVGAVDFTNFIFVVRGLDGA</sequence>
<evidence type="ECO:0000313" key="1">
    <source>
        <dbReference type="EMBL" id="MDT0340581.1"/>
    </source>
</evidence>
<dbReference type="EMBL" id="JAVRAA010000024">
    <property type="protein sequence ID" value="MDT0340581.1"/>
    <property type="molecule type" value="Genomic_DNA"/>
</dbReference>